<sequence length="576" mass="65104">MASPTKKRVYVSFVDDDEVVQHVIDGVKASRRKNKLAPFSSRCSSKKKDLEEMVEGSTDEEDEHICRASLALAVEEGGLSGGDVYQFRTPKKAGQMVEKASETRTPKSILKTKDDENTPQKSVSFIPSKVDANSLQNRPQRSSRKPEATTPYRLRKRHIIESDDSDDSNDSSDEDSDDSEVQENRTAPCAPNSTSSTPKSTPSTPKSTPSTPRSTSCTSKVPSSSAKSGKRQEELDMSNTLQDYFDLQSSGAGSTSDHTLAKLNIPRMDKETLNKMLSSVPERHIEECAALFREHRMLFRKWMLHMCHGFNILLYGLGSKRNLLEDFQRSYLKDFSRLVINGYFPSLTTKHILNGITEDILQHEGSFKSPLDQCEFIRKEFEKEQRDFYLIIHNIDGSMLRNEKAQNILSLLSLVPGIHILASVDHINSSLVWDQTKCSHFNWLWFNVTTFSSYTEETSYENSILVQQSGALALSSLTHVIKSLTPNARGIFLLLAKYQLENQDISTYIGMSFHDLYQRCREAFLVNSDLTLKAQLTEFRDHKLIRSKKSFDGGEHLLIPIDATTLTEFIDHSDDT</sequence>
<dbReference type="GO" id="GO:0006260">
    <property type="term" value="P:DNA replication"/>
    <property type="evidence" value="ECO:0007669"/>
    <property type="project" value="UniProtKB-UniRule"/>
</dbReference>
<dbReference type="Proteomes" id="UP001195483">
    <property type="component" value="Unassembled WGS sequence"/>
</dbReference>
<dbReference type="EMBL" id="JAEAOA010001438">
    <property type="protein sequence ID" value="KAK3588384.1"/>
    <property type="molecule type" value="Genomic_DNA"/>
</dbReference>
<comment type="subunit">
    <text evidence="6">Component of the origin recognition complex (ORC).</text>
</comment>
<dbReference type="PANTHER" id="PTHR14052:SF0">
    <property type="entry name" value="ORIGIN RECOGNITION COMPLEX SUBUNIT 2"/>
    <property type="match status" value="1"/>
</dbReference>
<evidence type="ECO:0000259" key="8">
    <source>
        <dbReference type="Pfam" id="PF04084"/>
    </source>
</evidence>
<feature type="domain" description="Origin recognition complex subunit 2 winged-helix" evidence="9">
    <location>
        <begin position="506"/>
        <end position="563"/>
    </location>
</feature>
<evidence type="ECO:0000256" key="2">
    <source>
        <dbReference type="ARBA" id="ARBA00007421"/>
    </source>
</evidence>
<dbReference type="Pfam" id="PF24882">
    <property type="entry name" value="WHD_ORC2"/>
    <property type="match status" value="1"/>
</dbReference>
<comment type="similarity">
    <text evidence="2 6">Belongs to the ORC2 family.</text>
</comment>
<feature type="compositionally biased region" description="Acidic residues" evidence="7">
    <location>
        <begin position="162"/>
        <end position="181"/>
    </location>
</feature>
<evidence type="ECO:0000313" key="11">
    <source>
        <dbReference type="Proteomes" id="UP001195483"/>
    </source>
</evidence>
<feature type="compositionally biased region" description="Basic and acidic residues" evidence="7">
    <location>
        <begin position="99"/>
        <end position="118"/>
    </location>
</feature>
<evidence type="ECO:0000256" key="7">
    <source>
        <dbReference type="SAM" id="MobiDB-lite"/>
    </source>
</evidence>
<reference evidence="10" key="1">
    <citation type="journal article" date="2021" name="Genome Biol. Evol.">
        <title>A High-Quality Reference Genome for a Parasitic Bivalve with Doubly Uniparental Inheritance (Bivalvia: Unionida).</title>
        <authorList>
            <person name="Smith C.H."/>
        </authorList>
    </citation>
    <scope>NUCLEOTIDE SEQUENCE</scope>
    <source>
        <strain evidence="10">CHS0354</strain>
    </source>
</reference>
<dbReference type="Pfam" id="PF04084">
    <property type="entry name" value="RecA-like_ORC2"/>
    <property type="match status" value="1"/>
</dbReference>
<reference evidence="10" key="2">
    <citation type="journal article" date="2021" name="Genome Biol. Evol.">
        <title>Developing a high-quality reference genome for a parasitic bivalve with doubly uniparental inheritance (Bivalvia: Unionida).</title>
        <authorList>
            <person name="Smith C.H."/>
        </authorList>
    </citation>
    <scope>NUCLEOTIDE SEQUENCE</scope>
    <source>
        <strain evidence="10">CHS0354</strain>
        <tissue evidence="10">Mantle</tissue>
    </source>
</reference>
<dbReference type="PANTHER" id="PTHR14052">
    <property type="entry name" value="ORIGIN RECOGNITION COMPLEX SUBUNIT 2"/>
    <property type="match status" value="1"/>
</dbReference>
<reference evidence="10" key="3">
    <citation type="submission" date="2023-05" db="EMBL/GenBank/DDBJ databases">
        <authorList>
            <person name="Smith C.H."/>
        </authorList>
    </citation>
    <scope>NUCLEOTIDE SEQUENCE</scope>
    <source>
        <strain evidence="10">CHS0354</strain>
        <tissue evidence="10">Mantle</tissue>
    </source>
</reference>
<dbReference type="InterPro" id="IPR007220">
    <property type="entry name" value="ORC2"/>
</dbReference>
<proteinExistence type="inferred from homology"/>
<feature type="compositionally biased region" description="Polar residues" evidence="7">
    <location>
        <begin position="119"/>
        <end position="140"/>
    </location>
</feature>
<organism evidence="10 11">
    <name type="scientific">Potamilus streckersoni</name>
    <dbReference type="NCBI Taxonomy" id="2493646"/>
    <lineage>
        <taxon>Eukaryota</taxon>
        <taxon>Metazoa</taxon>
        <taxon>Spiralia</taxon>
        <taxon>Lophotrochozoa</taxon>
        <taxon>Mollusca</taxon>
        <taxon>Bivalvia</taxon>
        <taxon>Autobranchia</taxon>
        <taxon>Heteroconchia</taxon>
        <taxon>Palaeoheterodonta</taxon>
        <taxon>Unionida</taxon>
        <taxon>Unionoidea</taxon>
        <taxon>Unionidae</taxon>
        <taxon>Ambleminae</taxon>
        <taxon>Lampsilini</taxon>
        <taxon>Potamilus</taxon>
    </lineage>
</organism>
<dbReference type="InterPro" id="IPR056773">
    <property type="entry name" value="WHD_ORC2"/>
</dbReference>
<evidence type="ECO:0000256" key="1">
    <source>
        <dbReference type="ARBA" id="ARBA00004123"/>
    </source>
</evidence>
<gene>
    <name evidence="10" type="ORF">CHS0354_024275</name>
</gene>
<keyword evidence="11" id="KW-1185">Reference proteome</keyword>
<feature type="compositionally biased region" description="Low complexity" evidence="7">
    <location>
        <begin position="193"/>
        <end position="227"/>
    </location>
</feature>
<dbReference type="InterPro" id="IPR056772">
    <property type="entry name" value="RecA-like_ORC2"/>
</dbReference>
<dbReference type="GO" id="GO:0003688">
    <property type="term" value="F:DNA replication origin binding"/>
    <property type="evidence" value="ECO:0007669"/>
    <property type="project" value="UniProtKB-UniRule"/>
</dbReference>
<evidence type="ECO:0000256" key="4">
    <source>
        <dbReference type="ARBA" id="ARBA00022705"/>
    </source>
</evidence>
<name>A0AAE0SAQ4_9BIVA</name>
<evidence type="ECO:0000256" key="3">
    <source>
        <dbReference type="ARBA" id="ARBA00019080"/>
    </source>
</evidence>
<evidence type="ECO:0000259" key="9">
    <source>
        <dbReference type="Pfam" id="PF24882"/>
    </source>
</evidence>
<dbReference type="AlphaFoldDB" id="A0AAE0SAQ4"/>
<evidence type="ECO:0000256" key="5">
    <source>
        <dbReference type="ARBA" id="ARBA00023242"/>
    </source>
</evidence>
<evidence type="ECO:0000313" key="10">
    <source>
        <dbReference type="EMBL" id="KAK3588384.1"/>
    </source>
</evidence>
<keyword evidence="4 6" id="KW-0235">DNA replication</keyword>
<protein>
    <recommendedName>
        <fullName evidence="3 6">Origin recognition complex subunit 2</fullName>
    </recommendedName>
</protein>
<evidence type="ECO:0000256" key="6">
    <source>
        <dbReference type="RuleBase" id="RU368084"/>
    </source>
</evidence>
<comment type="caution">
    <text evidence="10">The sequence shown here is derived from an EMBL/GenBank/DDBJ whole genome shotgun (WGS) entry which is preliminary data.</text>
</comment>
<comment type="subcellular location">
    <subcellularLocation>
        <location evidence="1 6">Nucleus</location>
    </subcellularLocation>
</comment>
<feature type="region of interest" description="Disordered" evidence="7">
    <location>
        <begin position="81"/>
        <end position="233"/>
    </location>
</feature>
<feature type="domain" description="Origin recognition complex subunit 2 RecA-like" evidence="8">
    <location>
        <begin position="289"/>
        <end position="448"/>
    </location>
</feature>
<accession>A0AAE0SAQ4</accession>
<comment type="function">
    <text evidence="6">Component of the origin recognition complex (ORC) that binds origins of replication. DNA-binding is ATP-dependent. ORC is required to assemble the pre-replication complex necessary to initiate DNA replication.</text>
</comment>
<keyword evidence="5 6" id="KW-0539">Nucleus</keyword>
<dbReference type="GO" id="GO:0005664">
    <property type="term" value="C:nuclear origin of replication recognition complex"/>
    <property type="evidence" value="ECO:0007669"/>
    <property type="project" value="UniProtKB-UniRule"/>
</dbReference>